<keyword evidence="6" id="KW-0227">DNA damage</keyword>
<evidence type="ECO:0000256" key="11">
    <source>
        <dbReference type="ARBA" id="ARBA00023204"/>
    </source>
</evidence>
<keyword evidence="3" id="KW-0540">Nuclease</keyword>
<keyword evidence="5" id="KW-0255">Endonuclease</keyword>
<accession>A0ABW5SY82</accession>
<dbReference type="Pfam" id="PF02075">
    <property type="entry name" value="RuvC"/>
    <property type="match status" value="1"/>
</dbReference>
<evidence type="ECO:0000256" key="3">
    <source>
        <dbReference type="ARBA" id="ARBA00022722"/>
    </source>
</evidence>
<keyword evidence="7" id="KW-0378">Hydrolase</keyword>
<dbReference type="Proteomes" id="UP001597520">
    <property type="component" value="Unassembled WGS sequence"/>
</dbReference>
<sequence length="167" mass="17537">MRILSFDTSMGRPGAALVEVKAGKPRILALSHCVTNAKQPHGLRAEIIDAWAVSFVAAHAAGGFDAIVREDFVGRTSKQSHPVYSAWGACDRALNKFGLAFTTSAISQSSVKKAVAGNGKAEKPELAEAVRRLTGYAGDFAVDDESDAAACALAYAINEGLIAKEDD</sequence>
<evidence type="ECO:0000256" key="4">
    <source>
        <dbReference type="ARBA" id="ARBA00022723"/>
    </source>
</evidence>
<keyword evidence="8" id="KW-0460">Magnesium</keyword>
<dbReference type="InterPro" id="IPR036397">
    <property type="entry name" value="RNaseH_sf"/>
</dbReference>
<dbReference type="PANTHER" id="PTHR30194">
    <property type="entry name" value="CROSSOVER JUNCTION ENDODEOXYRIBONUCLEASE RUVC"/>
    <property type="match status" value="1"/>
</dbReference>
<keyword evidence="11" id="KW-0234">DNA repair</keyword>
<evidence type="ECO:0000256" key="7">
    <source>
        <dbReference type="ARBA" id="ARBA00022801"/>
    </source>
</evidence>
<reference evidence="13" key="1">
    <citation type="journal article" date="2019" name="Int. J. Syst. Evol. Microbiol.">
        <title>The Global Catalogue of Microorganisms (GCM) 10K type strain sequencing project: providing services to taxonomists for standard genome sequencing and annotation.</title>
        <authorList>
            <consortium name="The Broad Institute Genomics Platform"/>
            <consortium name="The Broad Institute Genome Sequencing Center for Infectious Disease"/>
            <person name="Wu L."/>
            <person name="Ma J."/>
        </authorList>
    </citation>
    <scope>NUCLEOTIDE SEQUENCE [LARGE SCALE GENOMIC DNA]</scope>
    <source>
        <strain evidence="13">KCTC 33792</strain>
    </source>
</reference>
<comment type="caution">
    <text evidence="12">The sequence shown here is derived from an EMBL/GenBank/DDBJ whole genome shotgun (WGS) entry which is preliminary data.</text>
</comment>
<keyword evidence="2" id="KW-0963">Cytoplasm</keyword>
<name>A0ABW5SY82_9BACI</name>
<keyword evidence="9" id="KW-0238">DNA-binding</keyword>
<keyword evidence="10" id="KW-0233">DNA recombination</keyword>
<evidence type="ECO:0000256" key="8">
    <source>
        <dbReference type="ARBA" id="ARBA00022842"/>
    </source>
</evidence>
<dbReference type="SUPFAM" id="SSF53098">
    <property type="entry name" value="Ribonuclease H-like"/>
    <property type="match status" value="1"/>
</dbReference>
<protein>
    <submittedName>
        <fullName evidence="12">Crossover junction endodeoxyribonuclease RuvC</fullName>
    </submittedName>
</protein>
<keyword evidence="13" id="KW-1185">Reference proteome</keyword>
<evidence type="ECO:0000256" key="1">
    <source>
        <dbReference type="ARBA" id="ARBA00009518"/>
    </source>
</evidence>
<evidence type="ECO:0000256" key="6">
    <source>
        <dbReference type="ARBA" id="ARBA00022763"/>
    </source>
</evidence>
<evidence type="ECO:0000313" key="13">
    <source>
        <dbReference type="Proteomes" id="UP001597520"/>
    </source>
</evidence>
<evidence type="ECO:0000256" key="5">
    <source>
        <dbReference type="ARBA" id="ARBA00022759"/>
    </source>
</evidence>
<evidence type="ECO:0000256" key="10">
    <source>
        <dbReference type="ARBA" id="ARBA00023172"/>
    </source>
</evidence>
<dbReference type="RefSeq" id="WP_380711950.1">
    <property type="nucleotide sequence ID" value="NZ_JBHUML010000002.1"/>
</dbReference>
<comment type="similarity">
    <text evidence="1">Belongs to the RuvC family.</text>
</comment>
<dbReference type="EMBL" id="JBHUML010000002">
    <property type="protein sequence ID" value="MFD2704673.1"/>
    <property type="molecule type" value="Genomic_DNA"/>
</dbReference>
<evidence type="ECO:0000313" key="12">
    <source>
        <dbReference type="EMBL" id="MFD2704673.1"/>
    </source>
</evidence>
<dbReference type="InterPro" id="IPR012337">
    <property type="entry name" value="RNaseH-like_sf"/>
</dbReference>
<dbReference type="PRINTS" id="PR00696">
    <property type="entry name" value="RSOLVASERUVC"/>
</dbReference>
<proteinExistence type="inferred from homology"/>
<dbReference type="PANTHER" id="PTHR30194:SF3">
    <property type="entry name" value="CROSSOVER JUNCTION ENDODEOXYRIBONUCLEASE RUVC"/>
    <property type="match status" value="1"/>
</dbReference>
<organism evidence="12 13">
    <name type="scientific">Salibacterium lacus</name>
    <dbReference type="NCBI Taxonomy" id="1898109"/>
    <lineage>
        <taxon>Bacteria</taxon>
        <taxon>Bacillati</taxon>
        <taxon>Bacillota</taxon>
        <taxon>Bacilli</taxon>
        <taxon>Bacillales</taxon>
        <taxon>Bacillaceae</taxon>
    </lineage>
</organism>
<dbReference type="Gene3D" id="3.30.420.10">
    <property type="entry name" value="Ribonuclease H-like superfamily/Ribonuclease H"/>
    <property type="match status" value="1"/>
</dbReference>
<evidence type="ECO:0000256" key="2">
    <source>
        <dbReference type="ARBA" id="ARBA00022490"/>
    </source>
</evidence>
<dbReference type="InterPro" id="IPR002176">
    <property type="entry name" value="X-over_junc_endoDNase_RuvC"/>
</dbReference>
<keyword evidence="4" id="KW-0479">Metal-binding</keyword>
<gene>
    <name evidence="12" type="ORF">ACFSUB_04285</name>
</gene>
<evidence type="ECO:0000256" key="9">
    <source>
        <dbReference type="ARBA" id="ARBA00023125"/>
    </source>
</evidence>